<comment type="caution">
    <text evidence="5">The sequence shown here is derived from an EMBL/GenBank/DDBJ whole genome shotgun (WGS) entry which is preliminary data.</text>
</comment>
<dbReference type="Gene3D" id="3.40.50.1000">
    <property type="entry name" value="HAD superfamily/HAD-like"/>
    <property type="match status" value="1"/>
</dbReference>
<dbReference type="Pfam" id="PF00702">
    <property type="entry name" value="Hydrolase"/>
    <property type="match status" value="1"/>
</dbReference>
<dbReference type="NCBIfam" id="TIGR01549">
    <property type="entry name" value="HAD-SF-IA-v1"/>
    <property type="match status" value="1"/>
</dbReference>
<dbReference type="InterPro" id="IPR006439">
    <property type="entry name" value="HAD-SF_hydro_IA"/>
</dbReference>
<dbReference type="SUPFAM" id="SSF56784">
    <property type="entry name" value="HAD-like"/>
    <property type="match status" value="1"/>
</dbReference>
<sequence>MLDTVGIRSYFDSIVLSYKHKIAKPMPDIYLKALKELNGRAEDCFFIGDGGDNEMDGAKQVGLMTILVDHRRRNDVHADFKVNTLSDALHIILEQNRT</sequence>
<dbReference type="GO" id="GO:0016787">
    <property type="term" value="F:hydrolase activity"/>
    <property type="evidence" value="ECO:0007669"/>
    <property type="project" value="UniProtKB-KW"/>
</dbReference>
<keyword evidence="6" id="KW-1185">Reference proteome</keyword>
<dbReference type="Proteomes" id="UP001597079">
    <property type="component" value="Unassembled WGS sequence"/>
</dbReference>
<evidence type="ECO:0000256" key="1">
    <source>
        <dbReference type="ARBA" id="ARBA00001946"/>
    </source>
</evidence>
<organism evidence="5 6">
    <name type="scientific">Alicyclobacillus fodiniaquatilis</name>
    <dbReference type="NCBI Taxonomy" id="1661150"/>
    <lineage>
        <taxon>Bacteria</taxon>
        <taxon>Bacillati</taxon>
        <taxon>Bacillota</taxon>
        <taxon>Bacilli</taxon>
        <taxon>Bacillales</taxon>
        <taxon>Alicyclobacillaceae</taxon>
        <taxon>Alicyclobacillus</taxon>
    </lineage>
</organism>
<evidence type="ECO:0000256" key="3">
    <source>
        <dbReference type="ARBA" id="ARBA00022801"/>
    </source>
</evidence>
<keyword evidence="4" id="KW-0460">Magnesium</keyword>
<evidence type="ECO:0000256" key="4">
    <source>
        <dbReference type="ARBA" id="ARBA00022842"/>
    </source>
</evidence>
<gene>
    <name evidence="5" type="ORF">ACFSB2_06775</name>
</gene>
<dbReference type="PANTHER" id="PTHR46470:SF2">
    <property type="entry name" value="GLYCERALDEHYDE 3-PHOSPHATE PHOSPHATASE"/>
    <property type="match status" value="1"/>
</dbReference>
<keyword evidence="3 5" id="KW-0378">Hydrolase</keyword>
<dbReference type="NCBIfam" id="TIGR01509">
    <property type="entry name" value="HAD-SF-IA-v3"/>
    <property type="match status" value="1"/>
</dbReference>
<dbReference type="RefSeq" id="WP_377942278.1">
    <property type="nucleotide sequence ID" value="NZ_JBHUCX010000020.1"/>
</dbReference>
<proteinExistence type="predicted"/>
<protein>
    <submittedName>
        <fullName evidence="5">HAD family hydrolase</fullName>
        <ecNumber evidence="5">3.1.3.-</ecNumber>
    </submittedName>
</protein>
<reference evidence="6" key="1">
    <citation type="journal article" date="2019" name="Int. J. Syst. Evol. Microbiol.">
        <title>The Global Catalogue of Microorganisms (GCM) 10K type strain sequencing project: providing services to taxonomists for standard genome sequencing and annotation.</title>
        <authorList>
            <consortium name="The Broad Institute Genomics Platform"/>
            <consortium name="The Broad Institute Genome Sequencing Center for Infectious Disease"/>
            <person name="Wu L."/>
            <person name="Ma J."/>
        </authorList>
    </citation>
    <scope>NUCLEOTIDE SEQUENCE [LARGE SCALE GENOMIC DNA]</scope>
    <source>
        <strain evidence="6">CGMCC 1.12286</strain>
    </source>
</reference>
<name>A0ABW4JGD4_9BACL</name>
<dbReference type="PANTHER" id="PTHR46470">
    <property type="entry name" value="N-ACYLNEURAMINATE-9-PHOSPHATASE"/>
    <property type="match status" value="1"/>
</dbReference>
<dbReference type="EMBL" id="JBHUCX010000020">
    <property type="protein sequence ID" value="MFD1674408.1"/>
    <property type="molecule type" value="Genomic_DNA"/>
</dbReference>
<dbReference type="InterPro" id="IPR023214">
    <property type="entry name" value="HAD_sf"/>
</dbReference>
<evidence type="ECO:0000313" key="5">
    <source>
        <dbReference type="EMBL" id="MFD1674408.1"/>
    </source>
</evidence>
<dbReference type="InterPro" id="IPR036412">
    <property type="entry name" value="HAD-like_sf"/>
</dbReference>
<evidence type="ECO:0000313" key="6">
    <source>
        <dbReference type="Proteomes" id="UP001597079"/>
    </source>
</evidence>
<dbReference type="EC" id="3.1.3.-" evidence="5"/>
<accession>A0ABW4JGD4</accession>
<evidence type="ECO:0000256" key="2">
    <source>
        <dbReference type="ARBA" id="ARBA00022723"/>
    </source>
</evidence>
<keyword evidence="2" id="KW-0479">Metal-binding</keyword>
<dbReference type="InterPro" id="IPR051400">
    <property type="entry name" value="HAD-like_hydrolase"/>
</dbReference>
<comment type="cofactor">
    <cofactor evidence="1">
        <name>Mg(2+)</name>
        <dbReference type="ChEBI" id="CHEBI:18420"/>
    </cofactor>
</comment>